<feature type="signal peptide" evidence="1">
    <location>
        <begin position="1"/>
        <end position="22"/>
    </location>
</feature>
<reference evidence="3" key="1">
    <citation type="journal article" date="2014" name="Int. J. Syst. Evol. Microbiol.">
        <title>Complete genome sequence of Corynebacterium casei LMG S-19264T (=DSM 44701T), isolated from a smear-ripened cheese.</title>
        <authorList>
            <consortium name="US DOE Joint Genome Institute (JGI-PGF)"/>
            <person name="Walter F."/>
            <person name="Albersmeier A."/>
            <person name="Kalinowski J."/>
            <person name="Ruckert C."/>
        </authorList>
    </citation>
    <scope>NUCLEOTIDE SEQUENCE</scope>
    <source>
        <strain evidence="3">KCTC 12870</strain>
    </source>
</reference>
<reference evidence="3" key="2">
    <citation type="submission" date="2020-09" db="EMBL/GenBank/DDBJ databases">
        <authorList>
            <person name="Sun Q."/>
            <person name="Kim S."/>
        </authorList>
    </citation>
    <scope>NUCLEOTIDE SEQUENCE</scope>
    <source>
        <strain evidence="3">KCTC 12870</strain>
    </source>
</reference>
<proteinExistence type="predicted"/>
<feature type="domain" description="Ysc84 actin-binding" evidence="2">
    <location>
        <begin position="104"/>
        <end position="223"/>
    </location>
</feature>
<keyword evidence="4" id="KW-1185">Reference proteome</keyword>
<accession>A0A8J3DJK1</accession>
<dbReference type="PANTHER" id="PTHR15629">
    <property type="entry name" value="SH3YL1 PROTEIN"/>
    <property type="match status" value="1"/>
</dbReference>
<keyword evidence="1" id="KW-0732">Signal</keyword>
<dbReference type="InterPro" id="IPR051702">
    <property type="entry name" value="SH3_domain_YSC84-like"/>
</dbReference>
<evidence type="ECO:0000256" key="1">
    <source>
        <dbReference type="SAM" id="SignalP"/>
    </source>
</evidence>
<dbReference type="InterPro" id="IPR007461">
    <property type="entry name" value="Ysc84_actin-binding"/>
</dbReference>
<gene>
    <name evidence="3" type="ORF">GCM10007047_25380</name>
</gene>
<evidence type="ECO:0000313" key="4">
    <source>
        <dbReference type="Proteomes" id="UP000642829"/>
    </source>
</evidence>
<dbReference type="Pfam" id="PF04366">
    <property type="entry name" value="Ysc84"/>
    <property type="match status" value="1"/>
</dbReference>
<dbReference type="Proteomes" id="UP000642829">
    <property type="component" value="Unassembled WGS sequence"/>
</dbReference>
<evidence type="ECO:0000313" key="3">
    <source>
        <dbReference type="EMBL" id="GHC07245.1"/>
    </source>
</evidence>
<dbReference type="EMBL" id="BMXG01000017">
    <property type="protein sequence ID" value="GHC07245.1"/>
    <property type="molecule type" value="Genomic_DNA"/>
</dbReference>
<dbReference type="RefSeq" id="WP_189515769.1">
    <property type="nucleotide sequence ID" value="NZ_BMXG01000017.1"/>
</dbReference>
<comment type="caution">
    <text evidence="3">The sequence shown here is derived from an EMBL/GenBank/DDBJ whole genome shotgun (WGS) entry which is preliminary data.</text>
</comment>
<dbReference type="CDD" id="cd11524">
    <property type="entry name" value="SYLF"/>
    <property type="match status" value="1"/>
</dbReference>
<sequence length="228" mass="23671">MKMKSISAILISTSLLALSLSAKNPGGPKPDAMNELIIKCRSSFELLQASEKPIPAFVIQEAEGLAIATVTRGGIGIGGQKGKGFVITKTEGGWSAPSSFDTGGGSIGLQLGVETVQYVFVLNTKTAIEQFVGNEVSLDAKASATAGPDHAAAANDKMPKSDIYIYSISDGAFAGATIGGVYVSVDTDLNNLVYSNLFTPNQILSGEVPAPSLMDTFYSQLNSIVEGE</sequence>
<organism evidence="3 4">
    <name type="scientific">Cerasicoccus arenae</name>
    <dbReference type="NCBI Taxonomy" id="424488"/>
    <lineage>
        <taxon>Bacteria</taxon>
        <taxon>Pseudomonadati</taxon>
        <taxon>Verrucomicrobiota</taxon>
        <taxon>Opitutia</taxon>
        <taxon>Puniceicoccales</taxon>
        <taxon>Cerasicoccaceae</taxon>
        <taxon>Cerasicoccus</taxon>
    </lineage>
</organism>
<feature type="chain" id="PRO_5035230483" description="Ysc84 actin-binding domain-containing protein" evidence="1">
    <location>
        <begin position="23"/>
        <end position="228"/>
    </location>
</feature>
<name>A0A8J3DJK1_9BACT</name>
<protein>
    <recommendedName>
        <fullName evidence="2">Ysc84 actin-binding domain-containing protein</fullName>
    </recommendedName>
</protein>
<dbReference type="AlphaFoldDB" id="A0A8J3DJK1"/>
<evidence type="ECO:0000259" key="2">
    <source>
        <dbReference type="Pfam" id="PF04366"/>
    </source>
</evidence>
<dbReference type="GO" id="GO:0035091">
    <property type="term" value="F:phosphatidylinositol binding"/>
    <property type="evidence" value="ECO:0007669"/>
    <property type="project" value="TreeGrafter"/>
</dbReference>
<dbReference type="PANTHER" id="PTHR15629:SF2">
    <property type="entry name" value="SH3 DOMAIN-CONTAINING YSC84-LIKE PROTEIN 1"/>
    <property type="match status" value="1"/>
</dbReference>